<dbReference type="NCBIfam" id="TIGR00079">
    <property type="entry name" value="pept_deformyl"/>
    <property type="match status" value="1"/>
</dbReference>
<evidence type="ECO:0000256" key="2">
    <source>
        <dbReference type="ARBA" id="ARBA00022723"/>
    </source>
</evidence>
<protein>
    <recommendedName>
        <fullName evidence="6">Peptide deformylase</fullName>
        <shortName evidence="6">PDF</shortName>
        <ecNumber evidence="6">3.5.1.88</ecNumber>
    </recommendedName>
    <alternativeName>
        <fullName evidence="6">Polypeptide deformylase</fullName>
    </alternativeName>
</protein>
<evidence type="ECO:0000256" key="5">
    <source>
        <dbReference type="ARBA" id="ARBA00023004"/>
    </source>
</evidence>
<comment type="function">
    <text evidence="6">Removes the formyl group from the N-terminal Met of newly synthesized proteins. Requires at least a dipeptide for an efficient rate of reaction. N-terminal L-methionine is a prerequisite for activity but the enzyme has broad specificity at other positions.</text>
</comment>
<comment type="similarity">
    <text evidence="1 6">Belongs to the polypeptide deformylase family.</text>
</comment>
<dbReference type="Proteomes" id="UP001220377">
    <property type="component" value="Chromosome"/>
</dbReference>
<keyword evidence="2 6" id="KW-0479">Metal-binding</keyword>
<dbReference type="HAMAP" id="MF_00163">
    <property type="entry name" value="Pep_deformylase"/>
    <property type="match status" value="1"/>
</dbReference>
<evidence type="ECO:0000256" key="4">
    <source>
        <dbReference type="ARBA" id="ARBA00022917"/>
    </source>
</evidence>
<evidence type="ECO:0000256" key="3">
    <source>
        <dbReference type="ARBA" id="ARBA00022801"/>
    </source>
</evidence>
<dbReference type="RefSeq" id="WP_274258554.1">
    <property type="nucleotide sequence ID" value="NZ_CP117884.1"/>
</dbReference>
<dbReference type="SUPFAM" id="SSF56420">
    <property type="entry name" value="Peptide deformylase"/>
    <property type="match status" value="1"/>
</dbReference>
<dbReference type="PANTHER" id="PTHR10458:SF8">
    <property type="entry name" value="PEPTIDE DEFORMYLASE 2"/>
    <property type="match status" value="1"/>
</dbReference>
<sequence>MFLMKDIVRDPNPVLRATAKQLTFPLSDQQKQLAHDLMEYLVISQDEEENKKYKLRPGVGLAAPQVGESVAMTAVLIPDDDGEIFMKEVLVNPRIISHSVQNVALTEGEGCLSVDDEHPGYVIRHDRATIQYQTLDGEKKKIRLKNYPAIVCQHEIDHLNGILFYDHIDTKHPFEMDENGVLIG</sequence>
<organism evidence="7 8">
    <name type="scientific">Lacticaseibacillus pabuli</name>
    <dbReference type="NCBI Taxonomy" id="3025672"/>
    <lineage>
        <taxon>Bacteria</taxon>
        <taxon>Bacillati</taxon>
        <taxon>Bacillota</taxon>
        <taxon>Bacilli</taxon>
        <taxon>Lactobacillales</taxon>
        <taxon>Lactobacillaceae</taxon>
        <taxon>Lacticaseibacillus</taxon>
    </lineage>
</organism>
<dbReference type="InterPro" id="IPR023635">
    <property type="entry name" value="Peptide_deformylase"/>
</dbReference>
<evidence type="ECO:0000313" key="7">
    <source>
        <dbReference type="EMBL" id="WDF81642.1"/>
    </source>
</evidence>
<reference evidence="7 8" key="1">
    <citation type="submission" date="2023-02" db="EMBL/GenBank/DDBJ databases">
        <title>Genome sequence of Lacticaseibacillus sp. KACC 23028.</title>
        <authorList>
            <person name="Kim S."/>
            <person name="Heo J."/>
            <person name="Kwon S.-W."/>
        </authorList>
    </citation>
    <scope>NUCLEOTIDE SEQUENCE [LARGE SCALE GENOMIC DNA]</scope>
    <source>
        <strain evidence="7 8">KACC 23028</strain>
    </source>
</reference>
<feature type="binding site" evidence="6">
    <location>
        <position position="111"/>
    </location>
    <ligand>
        <name>Fe cation</name>
        <dbReference type="ChEBI" id="CHEBI:24875"/>
    </ligand>
</feature>
<dbReference type="InterPro" id="IPR036821">
    <property type="entry name" value="Peptide_deformylase_sf"/>
</dbReference>
<accession>A0ABY7WN56</accession>
<gene>
    <name evidence="6 7" type="primary">def</name>
    <name evidence="7" type="ORF">PQ472_06815</name>
</gene>
<dbReference type="GO" id="GO:0042586">
    <property type="term" value="F:peptide deformylase activity"/>
    <property type="evidence" value="ECO:0007669"/>
    <property type="project" value="UniProtKB-EC"/>
</dbReference>
<dbReference type="Pfam" id="PF01327">
    <property type="entry name" value="Pep_deformylase"/>
    <property type="match status" value="1"/>
</dbReference>
<dbReference type="PANTHER" id="PTHR10458">
    <property type="entry name" value="PEPTIDE DEFORMYLASE"/>
    <property type="match status" value="1"/>
</dbReference>
<evidence type="ECO:0000256" key="6">
    <source>
        <dbReference type="HAMAP-Rule" id="MF_00163"/>
    </source>
</evidence>
<evidence type="ECO:0000256" key="1">
    <source>
        <dbReference type="ARBA" id="ARBA00010759"/>
    </source>
</evidence>
<dbReference type="PIRSF" id="PIRSF004749">
    <property type="entry name" value="Pep_def"/>
    <property type="match status" value="1"/>
</dbReference>
<comment type="catalytic activity">
    <reaction evidence="6">
        <text>N-terminal N-formyl-L-methionyl-[peptide] + H2O = N-terminal L-methionyl-[peptide] + formate</text>
        <dbReference type="Rhea" id="RHEA:24420"/>
        <dbReference type="Rhea" id="RHEA-COMP:10639"/>
        <dbReference type="Rhea" id="RHEA-COMP:10640"/>
        <dbReference type="ChEBI" id="CHEBI:15377"/>
        <dbReference type="ChEBI" id="CHEBI:15740"/>
        <dbReference type="ChEBI" id="CHEBI:49298"/>
        <dbReference type="ChEBI" id="CHEBI:64731"/>
        <dbReference type="EC" id="3.5.1.88"/>
    </reaction>
</comment>
<feature type="active site" evidence="6">
    <location>
        <position position="155"/>
    </location>
</feature>
<evidence type="ECO:0000313" key="8">
    <source>
        <dbReference type="Proteomes" id="UP001220377"/>
    </source>
</evidence>
<proteinExistence type="inferred from homology"/>
<comment type="cofactor">
    <cofactor evidence="6">
        <name>Fe(2+)</name>
        <dbReference type="ChEBI" id="CHEBI:29033"/>
    </cofactor>
    <text evidence="6">Binds 1 Fe(2+) ion.</text>
</comment>
<dbReference type="EMBL" id="CP117884">
    <property type="protein sequence ID" value="WDF81642.1"/>
    <property type="molecule type" value="Genomic_DNA"/>
</dbReference>
<feature type="binding site" evidence="6">
    <location>
        <position position="158"/>
    </location>
    <ligand>
        <name>Fe cation</name>
        <dbReference type="ChEBI" id="CHEBI:24875"/>
    </ligand>
</feature>
<dbReference type="EC" id="3.5.1.88" evidence="6"/>
<name>A0ABY7WN56_9LACO</name>
<keyword evidence="8" id="KW-1185">Reference proteome</keyword>
<keyword evidence="5 6" id="KW-0408">Iron</keyword>
<dbReference type="CDD" id="cd00487">
    <property type="entry name" value="Pep_deformylase"/>
    <property type="match status" value="1"/>
</dbReference>
<feature type="binding site" evidence="6">
    <location>
        <position position="154"/>
    </location>
    <ligand>
        <name>Fe cation</name>
        <dbReference type="ChEBI" id="CHEBI:24875"/>
    </ligand>
</feature>
<keyword evidence="4 6" id="KW-0648">Protein biosynthesis</keyword>
<dbReference type="Gene3D" id="3.90.45.10">
    <property type="entry name" value="Peptide deformylase"/>
    <property type="match status" value="1"/>
</dbReference>
<keyword evidence="3 6" id="KW-0378">Hydrolase</keyword>
<dbReference type="PRINTS" id="PR01576">
    <property type="entry name" value="PDEFORMYLASE"/>
</dbReference>